<dbReference type="InterPro" id="IPR048367">
    <property type="entry name" value="TNP-like_RNaseH_C"/>
</dbReference>
<evidence type="ECO:0000313" key="7">
    <source>
        <dbReference type="EMBL" id="KAK3924130.1"/>
    </source>
</evidence>
<evidence type="ECO:0000256" key="2">
    <source>
        <dbReference type="SAM" id="MobiDB-lite"/>
    </source>
</evidence>
<feature type="region of interest" description="Disordered" evidence="2">
    <location>
        <begin position="136"/>
        <end position="206"/>
    </location>
</feature>
<feature type="compositionally biased region" description="Basic residues" evidence="2">
    <location>
        <begin position="1137"/>
        <end position="1146"/>
    </location>
</feature>
<name>A0AAE1HML9_9NEOP</name>
<accession>A0AAE1HML9</accession>
<evidence type="ECO:0000259" key="4">
    <source>
        <dbReference type="Pfam" id="PF21787"/>
    </source>
</evidence>
<dbReference type="Pfam" id="PF12017">
    <property type="entry name" value="Tnp_P_element"/>
    <property type="match status" value="1"/>
</dbReference>
<evidence type="ECO:0000256" key="1">
    <source>
        <dbReference type="SAM" id="Coils"/>
    </source>
</evidence>
<dbReference type="AlphaFoldDB" id="A0AAE1HML9"/>
<feature type="domain" description="Transposable element P transposase-like GTP-binding insertion" evidence="5">
    <location>
        <begin position="862"/>
        <end position="977"/>
    </location>
</feature>
<evidence type="ECO:0000313" key="8">
    <source>
        <dbReference type="Proteomes" id="UP001219518"/>
    </source>
</evidence>
<sequence length="1146" mass="130084">MWENGCMYRKNALRYRKVTLLQRSIVAMSSEADIFGDVHPADFKNIVLEPVMPTAVPGAETSSKSEHVDDSESSIDLDSSLSGLSDEEILNILKNYDKEIVGEEKVSDSDDDDHSNSADVDSSLYISSAASESHSITSGELASESSASTVASSIKRKRAKRGGFKKGFLKQRKGARRRACLSAEQEGFKEDEGRKEDEGQEEDERQVEEVFDIAEEALKDRIPTEEDDDACTSRAETIFSDDNTDVSVFHPDTTPSEGQYDDQEDSKINIGNFEEFVEGEQLQVSHSTSEKFSRKKKIGIGRIEKYAWRTSLADTAESAAEKFTTECNVNSGDHAHPSITPDAGSFINMPEDKGTGVNELDLVTENTPSAAISSLESLSWIVTYLKLTLASFWTVSLIDNCISICKITNASNPSVERSLTWNGEKMRASVLRKELEPTHFFWKLRNKPDMENLGAVVDHLTLLCSRLIAFKICTGVDKHQDIWNVFSERKNGHPDYNQEVPIFRSTECKVLLLGIETCNSCRKLHKSMLRYQRSHSKAEVTDAALMKTNNKYLLQDQLERKIKLISKQKKMSGQKVKRLTEKINKLLKEKSLNVHDELGEDFAKILNENTDKMSELEKLFRQQQADALKRRGAASRTMRWHPAMIRLALHLRMLSPAAYDYLRGVISLPSQRRLFDYSQFIDIQEGVQQELLEHLQHEIEKKCPNKCDQYFSLLLDEMSIRSDLVFNSRTGDLVGYTNLTSLESSMRELEAEMEDNKYEKKLAKKVLVFMLNGATKNIRFVPAVFSTDDLSAAQLYMKTWDIIYAVEEAGAKVLTVIFDGASMNKKFISMNFNASGKDLGYQTINTASGDSRKLFFIFDPPHLIKTFRNCLANSYSHRLSRKLWKDDQHLSWQAIEALYDITKEHKFKCTKLTKAHVKLTSFSCMKVSLATQVLSGSVADALVKYKDVSPLKKVYSEELVKLIRLVNRTFDCFNGSIGSKKKDMNPDLDVYRSVADPRFLFLESEFLGFLSDWEQSISRREGAFTKDEKSRMIISHQTLEGFKITVASFVEVIKFLLLNGADHVSARNFNQDPLEQYFSVIRRMRGSDDHPNLKQFQHSRLHLQGELFQGNLSGARKGNTETLKRHEDLIDDSPLPVRKKQKRAPL</sequence>
<dbReference type="Pfam" id="PF21787">
    <property type="entry name" value="TNP-like_RNaseH_N"/>
    <property type="match status" value="1"/>
</dbReference>
<dbReference type="Proteomes" id="UP001219518">
    <property type="component" value="Unassembled WGS sequence"/>
</dbReference>
<proteinExistence type="predicted"/>
<comment type="caution">
    <text evidence="7">The sequence shown here is derived from an EMBL/GenBank/DDBJ whole genome shotgun (WGS) entry which is preliminary data.</text>
</comment>
<feature type="region of interest" description="Disordered" evidence="2">
    <location>
        <begin position="244"/>
        <end position="264"/>
    </location>
</feature>
<evidence type="ECO:0000259" key="6">
    <source>
        <dbReference type="Pfam" id="PF21789"/>
    </source>
</evidence>
<feature type="domain" description="Transposable element P transposase-like RNase H C-terminal" evidence="6">
    <location>
        <begin position="1069"/>
        <end position="1098"/>
    </location>
</feature>
<feature type="domain" description="THAP9-like helix-turn-helix" evidence="3">
    <location>
        <begin position="609"/>
        <end position="674"/>
    </location>
</feature>
<evidence type="ECO:0000259" key="5">
    <source>
        <dbReference type="Pfam" id="PF21788"/>
    </source>
</evidence>
<dbReference type="InterPro" id="IPR048366">
    <property type="entry name" value="TNP-like_GBD"/>
</dbReference>
<protein>
    <submittedName>
        <fullName evidence="7">DNA transposase</fullName>
    </submittedName>
</protein>
<dbReference type="Pfam" id="PF21789">
    <property type="entry name" value="TNP-like_RNaseH_C"/>
    <property type="match status" value="1"/>
</dbReference>
<evidence type="ECO:0000259" key="3">
    <source>
        <dbReference type="Pfam" id="PF12017"/>
    </source>
</evidence>
<keyword evidence="8" id="KW-1185">Reference proteome</keyword>
<dbReference type="InterPro" id="IPR048365">
    <property type="entry name" value="TNP-like_RNaseH_N"/>
</dbReference>
<reference evidence="7" key="1">
    <citation type="submission" date="2021-07" db="EMBL/GenBank/DDBJ databases">
        <authorList>
            <person name="Catto M.A."/>
            <person name="Jacobson A."/>
            <person name="Kennedy G."/>
            <person name="Labadie P."/>
            <person name="Hunt B.G."/>
            <person name="Srinivasan R."/>
        </authorList>
    </citation>
    <scope>NUCLEOTIDE SEQUENCE</scope>
    <source>
        <strain evidence="7">PL_HMW_Pooled</strain>
        <tissue evidence="7">Head</tissue>
    </source>
</reference>
<feature type="compositionally biased region" description="Basic residues" evidence="2">
    <location>
        <begin position="154"/>
        <end position="179"/>
    </location>
</feature>
<feature type="compositionally biased region" description="Low complexity" evidence="2">
    <location>
        <begin position="136"/>
        <end position="153"/>
    </location>
</feature>
<keyword evidence="1" id="KW-0175">Coiled coil</keyword>
<dbReference type="Pfam" id="PF21788">
    <property type="entry name" value="TNP-like_GBD"/>
    <property type="match status" value="1"/>
</dbReference>
<reference evidence="7" key="2">
    <citation type="journal article" date="2023" name="BMC Genomics">
        <title>Pest status, molecular evolution, and epigenetic factors derived from the genome assembly of Frankliniella fusca, a thysanopteran phytovirus vector.</title>
        <authorList>
            <person name="Catto M.A."/>
            <person name="Labadie P.E."/>
            <person name="Jacobson A.L."/>
            <person name="Kennedy G.G."/>
            <person name="Srinivasan R."/>
            <person name="Hunt B.G."/>
        </authorList>
    </citation>
    <scope>NUCLEOTIDE SEQUENCE</scope>
    <source>
        <strain evidence="7">PL_HMW_Pooled</strain>
    </source>
</reference>
<feature type="region of interest" description="Disordered" evidence="2">
    <location>
        <begin position="56"/>
        <end position="79"/>
    </location>
</feature>
<organism evidence="7 8">
    <name type="scientific">Frankliniella fusca</name>
    <dbReference type="NCBI Taxonomy" id="407009"/>
    <lineage>
        <taxon>Eukaryota</taxon>
        <taxon>Metazoa</taxon>
        <taxon>Ecdysozoa</taxon>
        <taxon>Arthropoda</taxon>
        <taxon>Hexapoda</taxon>
        <taxon>Insecta</taxon>
        <taxon>Pterygota</taxon>
        <taxon>Neoptera</taxon>
        <taxon>Paraneoptera</taxon>
        <taxon>Thysanoptera</taxon>
        <taxon>Terebrantia</taxon>
        <taxon>Thripoidea</taxon>
        <taxon>Thripidae</taxon>
        <taxon>Frankliniella</taxon>
    </lineage>
</organism>
<feature type="compositionally biased region" description="Basic and acidic residues" evidence="2">
    <location>
        <begin position="186"/>
        <end position="197"/>
    </location>
</feature>
<feature type="region of interest" description="Disordered" evidence="2">
    <location>
        <begin position="1127"/>
        <end position="1146"/>
    </location>
</feature>
<feature type="coiled-coil region" evidence="1">
    <location>
        <begin position="739"/>
        <end position="766"/>
    </location>
</feature>
<gene>
    <name evidence="7" type="ORF">KUF71_012214</name>
</gene>
<feature type="coiled-coil region" evidence="1">
    <location>
        <begin position="569"/>
        <end position="626"/>
    </location>
</feature>
<dbReference type="EMBL" id="JAHWGI010001165">
    <property type="protein sequence ID" value="KAK3924130.1"/>
    <property type="molecule type" value="Genomic_DNA"/>
</dbReference>
<dbReference type="InterPro" id="IPR021896">
    <property type="entry name" value="THAP9-like_HTH"/>
</dbReference>
<feature type="domain" description="Transposable element P transposase-like RNase H" evidence="4">
    <location>
        <begin position="684"/>
        <end position="828"/>
    </location>
</feature>